<dbReference type="InterPro" id="IPR050827">
    <property type="entry name" value="CRP1_MDG1_kinase"/>
</dbReference>
<dbReference type="GO" id="GO:0019901">
    <property type="term" value="F:protein kinase binding"/>
    <property type="evidence" value="ECO:0007669"/>
    <property type="project" value="TreeGrafter"/>
</dbReference>
<feature type="region of interest" description="Disordered" evidence="2">
    <location>
        <begin position="230"/>
        <end position="332"/>
    </location>
</feature>
<keyword evidence="5" id="KW-1185">Reference proteome</keyword>
<evidence type="ECO:0000259" key="3">
    <source>
        <dbReference type="Pfam" id="PF16561"/>
    </source>
</evidence>
<dbReference type="Pfam" id="PF16561">
    <property type="entry name" value="AMPK1_CBM"/>
    <property type="match status" value="1"/>
</dbReference>
<evidence type="ECO:0000313" key="4">
    <source>
        <dbReference type="EMBL" id="GBE79188.1"/>
    </source>
</evidence>
<dbReference type="InterPro" id="IPR014756">
    <property type="entry name" value="Ig_E-set"/>
</dbReference>
<dbReference type="SUPFAM" id="SSF81296">
    <property type="entry name" value="E set domains"/>
    <property type="match status" value="1"/>
</dbReference>
<protein>
    <recommendedName>
        <fullName evidence="3">AMP-activated protein kinase glycogen-binding domain-containing protein</fullName>
    </recommendedName>
</protein>
<evidence type="ECO:0000256" key="1">
    <source>
        <dbReference type="ARBA" id="ARBA00038216"/>
    </source>
</evidence>
<name>A0A401GAI9_9APHY</name>
<dbReference type="InterPro" id="IPR032640">
    <property type="entry name" value="AMPK1_CBM"/>
</dbReference>
<dbReference type="CDD" id="cd02859">
    <property type="entry name" value="E_set_AMPKbeta_like_N"/>
    <property type="match status" value="1"/>
</dbReference>
<comment type="similarity">
    <text evidence="1">Belongs to the CRP1/MDG1 family.</text>
</comment>
<evidence type="ECO:0000256" key="2">
    <source>
        <dbReference type="SAM" id="MobiDB-lite"/>
    </source>
</evidence>
<gene>
    <name evidence="4" type="ORF">SCP_0203850</name>
</gene>
<organism evidence="4 5">
    <name type="scientific">Sparassis crispa</name>
    <dbReference type="NCBI Taxonomy" id="139825"/>
    <lineage>
        <taxon>Eukaryota</taxon>
        <taxon>Fungi</taxon>
        <taxon>Dikarya</taxon>
        <taxon>Basidiomycota</taxon>
        <taxon>Agaricomycotina</taxon>
        <taxon>Agaricomycetes</taxon>
        <taxon>Polyporales</taxon>
        <taxon>Sparassidaceae</taxon>
        <taxon>Sparassis</taxon>
    </lineage>
</organism>
<evidence type="ECO:0000313" key="5">
    <source>
        <dbReference type="Proteomes" id="UP000287166"/>
    </source>
</evidence>
<accession>A0A401GAI9</accession>
<feature type="compositionally biased region" description="Low complexity" evidence="2">
    <location>
        <begin position="271"/>
        <end position="287"/>
    </location>
</feature>
<dbReference type="PANTHER" id="PTHR10343">
    <property type="entry name" value="5'-AMP-ACTIVATED PROTEIN KINASE , BETA SUBUNIT"/>
    <property type="match status" value="1"/>
</dbReference>
<dbReference type="GO" id="GO:0031588">
    <property type="term" value="C:nucleotide-activated protein kinase complex"/>
    <property type="evidence" value="ECO:0007669"/>
    <property type="project" value="TreeGrafter"/>
</dbReference>
<dbReference type="GO" id="GO:0005634">
    <property type="term" value="C:nucleus"/>
    <property type="evidence" value="ECO:0007669"/>
    <property type="project" value="TreeGrafter"/>
</dbReference>
<dbReference type="STRING" id="139825.A0A401GAI9"/>
<dbReference type="InParanoid" id="A0A401GAI9"/>
<dbReference type="AlphaFoldDB" id="A0A401GAI9"/>
<dbReference type="EMBL" id="BFAD01000002">
    <property type="protein sequence ID" value="GBE79188.1"/>
    <property type="molecule type" value="Genomic_DNA"/>
</dbReference>
<dbReference type="Proteomes" id="UP000287166">
    <property type="component" value="Unassembled WGS sequence"/>
</dbReference>
<comment type="caution">
    <text evidence="4">The sequence shown here is derived from an EMBL/GenBank/DDBJ whole genome shotgun (WGS) entry which is preliminary data.</text>
</comment>
<dbReference type="OrthoDB" id="5873279at2759"/>
<dbReference type="PANTHER" id="PTHR10343:SF81">
    <property type="entry name" value="CRUCIFORM DNA-RECOGNIZING PROTEIN 1-RELATED"/>
    <property type="match status" value="1"/>
</dbReference>
<reference evidence="4 5" key="1">
    <citation type="journal article" date="2018" name="Sci. Rep.">
        <title>Genome sequence of the cauliflower mushroom Sparassis crispa (Hanabiratake) and its association with beneficial usage.</title>
        <authorList>
            <person name="Kiyama R."/>
            <person name="Furutani Y."/>
            <person name="Kawaguchi K."/>
            <person name="Nakanishi T."/>
        </authorList>
    </citation>
    <scope>NUCLEOTIDE SEQUENCE [LARGE SCALE GENOMIC DNA]</scope>
</reference>
<dbReference type="Gene3D" id="2.60.40.10">
    <property type="entry name" value="Immunoglobulins"/>
    <property type="match status" value="1"/>
</dbReference>
<feature type="domain" description="AMP-activated protein kinase glycogen-binding" evidence="3">
    <location>
        <begin position="7"/>
        <end position="84"/>
    </location>
</feature>
<dbReference type="GeneID" id="38776105"/>
<dbReference type="GO" id="GO:0007165">
    <property type="term" value="P:signal transduction"/>
    <property type="evidence" value="ECO:0007669"/>
    <property type="project" value="TreeGrafter"/>
</dbReference>
<feature type="compositionally biased region" description="Basic and acidic residues" evidence="2">
    <location>
        <begin position="318"/>
        <end position="332"/>
    </location>
</feature>
<dbReference type="GO" id="GO:0005737">
    <property type="term" value="C:cytoplasm"/>
    <property type="evidence" value="ECO:0007669"/>
    <property type="project" value="TreeGrafter"/>
</dbReference>
<proteinExistence type="inferred from homology"/>
<sequence>MSELHEAVFKWPHPGASDVIVTGSFDQWSGTIHLPRKGSTFEGGVKIPWGEKIAYKYIVDGRWTTTDDQPTEIDPMGNLNNVYDSPVRPPPPTVEVPPAVLASAPEPAAVPEAPEKTREGAVTGAVIGVVETAKQTAVAMVETLAPGTTSRAGDIAPAPLETSPARAVSAEAVHPPTAEPVAIAPTVPIPIVPLGVEPPANGSSTQSPQAASKPLDTTVVEGTATAAPALEASTHAPAVNGAAKPATNGAEKAATNGASKSPPASPNKTMRFPSIGSSRHSSRASVSEFGESSGADKETHASRVNTTQRKKRSSIFGRIKDIFHHEDGSPPK</sequence>
<dbReference type="InterPro" id="IPR013783">
    <property type="entry name" value="Ig-like_fold"/>
</dbReference>
<dbReference type="RefSeq" id="XP_027610101.1">
    <property type="nucleotide sequence ID" value="XM_027754300.1"/>
</dbReference>